<feature type="transmembrane region" description="Helical" evidence="1">
    <location>
        <begin position="234"/>
        <end position="258"/>
    </location>
</feature>
<feature type="chain" id="PRO_5013143272" description="Legume lectin domain" evidence="2">
    <location>
        <begin position="28"/>
        <end position="308"/>
    </location>
</feature>
<dbReference type="InterPro" id="IPR010605">
    <property type="entry name" value="DUF1191"/>
</dbReference>
<evidence type="ECO:0000256" key="2">
    <source>
        <dbReference type="SAM" id="SignalP"/>
    </source>
</evidence>
<evidence type="ECO:0000256" key="1">
    <source>
        <dbReference type="SAM" id="Phobius"/>
    </source>
</evidence>
<sequence length="308" mass="34134">MGSLISLIFTINIAIFVIGSSTNFAIAHEETKVAHVLDRVLGDYALRSYTKLHKTGSLYKVHLPANLSGVRADMVRFRCGSLRRYGAKIKEFHLGTGITVQPCMERVVLVRQNLGLNWSQIYYGNYNISGYQLISPILGLLAYDSRYLNSTNLSEVRIFAEKEPITIDFSSVTRIIKTPNTRPLCASFGSDGKVSIYDEVSSNICLTARHGHFGLVIDTSMLTSKPGKVSEWKIIIGSSVGGAIGVFLLGLLFVALIVKAKKRSQMAEMERKAYEEEALQISMVGHVRMPVAPATRTQPYLEHEYSPP</sequence>
<evidence type="ECO:0000313" key="3">
    <source>
        <dbReference type="EMBL" id="OVA00163.1"/>
    </source>
</evidence>
<dbReference type="OMA" id="NTCHASD"/>
<gene>
    <name evidence="3" type="ORF">BVC80_1671g30</name>
</gene>
<dbReference type="STRING" id="56857.A0A200PPN7"/>
<dbReference type="Proteomes" id="UP000195402">
    <property type="component" value="Unassembled WGS sequence"/>
</dbReference>
<dbReference type="FunCoup" id="A0A200PPN7">
    <property type="interactions" value="125"/>
</dbReference>
<keyword evidence="2" id="KW-0732">Signal</keyword>
<evidence type="ECO:0000313" key="4">
    <source>
        <dbReference type="Proteomes" id="UP000195402"/>
    </source>
</evidence>
<dbReference type="PANTHER" id="PTHR33512:SF1">
    <property type="entry name" value="PROTEIN, PUTATIVE (DUF1191)-RELATED"/>
    <property type="match status" value="1"/>
</dbReference>
<dbReference type="PANTHER" id="PTHR33512">
    <property type="entry name" value="PROTEIN, PUTATIVE (DUF1191)-RELATED"/>
    <property type="match status" value="1"/>
</dbReference>
<organism evidence="3 4">
    <name type="scientific">Macleaya cordata</name>
    <name type="common">Five-seeded plume-poppy</name>
    <name type="synonym">Bocconia cordata</name>
    <dbReference type="NCBI Taxonomy" id="56857"/>
    <lineage>
        <taxon>Eukaryota</taxon>
        <taxon>Viridiplantae</taxon>
        <taxon>Streptophyta</taxon>
        <taxon>Embryophyta</taxon>
        <taxon>Tracheophyta</taxon>
        <taxon>Spermatophyta</taxon>
        <taxon>Magnoliopsida</taxon>
        <taxon>Ranunculales</taxon>
        <taxon>Papaveraceae</taxon>
        <taxon>Papaveroideae</taxon>
        <taxon>Macleaya</taxon>
    </lineage>
</organism>
<keyword evidence="1" id="KW-0812">Transmembrane</keyword>
<dbReference type="GO" id="GO:0016020">
    <property type="term" value="C:membrane"/>
    <property type="evidence" value="ECO:0007669"/>
    <property type="project" value="TreeGrafter"/>
</dbReference>
<protein>
    <recommendedName>
        <fullName evidence="5">Legume lectin domain</fullName>
    </recommendedName>
</protein>
<proteinExistence type="predicted"/>
<name>A0A200PPN7_MACCD</name>
<comment type="caution">
    <text evidence="3">The sequence shown here is derived from an EMBL/GenBank/DDBJ whole genome shotgun (WGS) entry which is preliminary data.</text>
</comment>
<dbReference type="EMBL" id="MVGT01004352">
    <property type="protein sequence ID" value="OVA00163.1"/>
    <property type="molecule type" value="Genomic_DNA"/>
</dbReference>
<feature type="signal peptide" evidence="2">
    <location>
        <begin position="1"/>
        <end position="27"/>
    </location>
</feature>
<keyword evidence="1" id="KW-0472">Membrane</keyword>
<dbReference type="OrthoDB" id="1101105at2759"/>
<dbReference type="InParanoid" id="A0A200PPN7"/>
<dbReference type="AlphaFoldDB" id="A0A200PPN7"/>
<evidence type="ECO:0008006" key="5">
    <source>
        <dbReference type="Google" id="ProtNLM"/>
    </source>
</evidence>
<keyword evidence="1" id="KW-1133">Transmembrane helix</keyword>
<reference evidence="3 4" key="1">
    <citation type="journal article" date="2017" name="Mol. Plant">
        <title>The Genome of Medicinal Plant Macleaya cordata Provides New Insights into Benzylisoquinoline Alkaloids Metabolism.</title>
        <authorList>
            <person name="Liu X."/>
            <person name="Liu Y."/>
            <person name="Huang P."/>
            <person name="Ma Y."/>
            <person name="Qing Z."/>
            <person name="Tang Q."/>
            <person name="Cao H."/>
            <person name="Cheng P."/>
            <person name="Zheng Y."/>
            <person name="Yuan Z."/>
            <person name="Zhou Y."/>
            <person name="Liu J."/>
            <person name="Tang Z."/>
            <person name="Zhuo Y."/>
            <person name="Zhang Y."/>
            <person name="Yu L."/>
            <person name="Huang J."/>
            <person name="Yang P."/>
            <person name="Peng Q."/>
            <person name="Zhang J."/>
            <person name="Jiang W."/>
            <person name="Zhang Z."/>
            <person name="Lin K."/>
            <person name="Ro D.K."/>
            <person name="Chen X."/>
            <person name="Xiong X."/>
            <person name="Shang Y."/>
            <person name="Huang S."/>
            <person name="Zeng J."/>
        </authorList>
    </citation>
    <scope>NUCLEOTIDE SEQUENCE [LARGE SCALE GENOMIC DNA]</scope>
    <source>
        <strain evidence="4">cv. BLH2017</strain>
        <tissue evidence="3">Root</tissue>
    </source>
</reference>
<accession>A0A200PPN7</accession>
<keyword evidence="4" id="KW-1185">Reference proteome</keyword>
<dbReference type="Pfam" id="PF06697">
    <property type="entry name" value="DUF1191"/>
    <property type="match status" value="1"/>
</dbReference>